<dbReference type="OrthoDB" id="10071553at2759"/>
<gene>
    <name evidence="3" type="ORF">HOLleu_29364</name>
</gene>
<organism evidence="3 4">
    <name type="scientific">Holothuria leucospilota</name>
    <name type="common">Black long sea cucumber</name>
    <name type="synonym">Mertensiothuria leucospilota</name>
    <dbReference type="NCBI Taxonomy" id="206669"/>
    <lineage>
        <taxon>Eukaryota</taxon>
        <taxon>Metazoa</taxon>
        <taxon>Echinodermata</taxon>
        <taxon>Eleutherozoa</taxon>
        <taxon>Echinozoa</taxon>
        <taxon>Holothuroidea</taxon>
        <taxon>Aspidochirotacea</taxon>
        <taxon>Aspidochirotida</taxon>
        <taxon>Holothuriidae</taxon>
        <taxon>Holothuria</taxon>
    </lineage>
</organism>
<feature type="coiled-coil region" evidence="1">
    <location>
        <begin position="226"/>
        <end position="295"/>
    </location>
</feature>
<dbReference type="Proteomes" id="UP001152320">
    <property type="component" value="Chromosome 14"/>
</dbReference>
<feature type="region of interest" description="Disordered" evidence="2">
    <location>
        <begin position="1"/>
        <end position="27"/>
    </location>
</feature>
<name>A0A9Q1BNU2_HOLLE</name>
<keyword evidence="1" id="KW-0175">Coiled coil</keyword>
<accession>A0A9Q1BNU2</accession>
<proteinExistence type="predicted"/>
<evidence type="ECO:0000256" key="2">
    <source>
        <dbReference type="SAM" id="MobiDB-lite"/>
    </source>
</evidence>
<sequence>MENFKEGSQMAAEAGTSSPSELSTTTTEHQSIVIYPIDNTPPPLFQPNFVPPFYPAMHSFTPQSSTALSITTTNGNFHPVVTENGTTISYQEKVVELEKQLKEAVRELTFFGDRNWRMEAYIDCLVHTLRKLDVTSVIDLNQKMLPLSLFHVKAKAGFQLGSFNQLPRRTVWSYEKDGIQPPNIDLSGNHVVRRQPINKTDLLRELEAKNLIPVEGDDIGLSADQLFRYESKVTELERETSNLKERLQIASEKENILMERLKTSQQTANILEEELKKKTEELKRAQNYISRLENQNFRRFPRYPPFPGRFRPRMRFPFHRPPPPPLRPPPPPPFFSPPFPQTYSVPPPPLVLPPPQQIASIPPPQTLEEGTQDGNIQSLHDLPPNQPVYFMAPPFLPQSAPPAVTEEVRDTNIESDANTIESTGNNVPVSTSNTEISVVPNVSINSHAL</sequence>
<dbReference type="AlphaFoldDB" id="A0A9Q1BNU2"/>
<evidence type="ECO:0000313" key="3">
    <source>
        <dbReference type="EMBL" id="KAJ8029854.1"/>
    </source>
</evidence>
<evidence type="ECO:0000313" key="4">
    <source>
        <dbReference type="Proteomes" id="UP001152320"/>
    </source>
</evidence>
<keyword evidence="4" id="KW-1185">Reference proteome</keyword>
<feature type="compositionally biased region" description="Low complexity" evidence="2">
    <location>
        <begin position="16"/>
        <end position="27"/>
    </location>
</feature>
<dbReference type="EMBL" id="JAIZAY010000014">
    <property type="protein sequence ID" value="KAJ8029854.1"/>
    <property type="molecule type" value="Genomic_DNA"/>
</dbReference>
<feature type="coiled-coil region" evidence="1">
    <location>
        <begin position="87"/>
        <end position="114"/>
    </location>
</feature>
<evidence type="ECO:0000256" key="1">
    <source>
        <dbReference type="SAM" id="Coils"/>
    </source>
</evidence>
<comment type="caution">
    <text evidence="3">The sequence shown here is derived from an EMBL/GenBank/DDBJ whole genome shotgun (WGS) entry which is preliminary data.</text>
</comment>
<reference evidence="3" key="1">
    <citation type="submission" date="2021-10" db="EMBL/GenBank/DDBJ databases">
        <title>Tropical sea cucumber genome reveals ecological adaptation and Cuvierian tubules defense mechanism.</title>
        <authorList>
            <person name="Chen T."/>
        </authorList>
    </citation>
    <scope>NUCLEOTIDE SEQUENCE</scope>
    <source>
        <strain evidence="3">Nanhai2018</strain>
        <tissue evidence="3">Muscle</tissue>
    </source>
</reference>
<protein>
    <submittedName>
        <fullName evidence="3">Uncharacterized protein</fullName>
    </submittedName>
</protein>